<proteinExistence type="inferred from homology"/>
<dbReference type="Proteomes" id="UP000448292">
    <property type="component" value="Unassembled WGS sequence"/>
</dbReference>
<evidence type="ECO:0000313" key="11">
    <source>
        <dbReference type="Proteomes" id="UP000448292"/>
    </source>
</evidence>
<comment type="similarity">
    <text evidence="2">Belongs to the GSP F family.</text>
</comment>
<feature type="transmembrane region" description="Helical" evidence="8">
    <location>
        <begin position="372"/>
        <end position="397"/>
    </location>
</feature>
<dbReference type="PANTHER" id="PTHR30012">
    <property type="entry name" value="GENERAL SECRETION PATHWAY PROTEIN"/>
    <property type="match status" value="1"/>
</dbReference>
<keyword evidence="4" id="KW-0997">Cell inner membrane</keyword>
<dbReference type="PRINTS" id="PR00812">
    <property type="entry name" value="BCTERIALGSPF"/>
</dbReference>
<keyword evidence="7 8" id="KW-0472">Membrane</keyword>
<evidence type="ECO:0000256" key="4">
    <source>
        <dbReference type="ARBA" id="ARBA00022519"/>
    </source>
</evidence>
<reference evidence="10 11" key="1">
    <citation type="submission" date="2018-06" db="EMBL/GenBank/DDBJ databases">
        <title>Complete genome of Desulfovibrio indonesiensis P37SLT.</title>
        <authorList>
            <person name="Crispim J.S."/>
            <person name="Vidigal P.M.P."/>
            <person name="Silva L.C.F."/>
            <person name="Laguardia C.N."/>
            <person name="Araujo L.C."/>
            <person name="Dias R.S."/>
            <person name="Sousa M.P."/>
            <person name="Paula S.O."/>
            <person name="Silva C."/>
        </authorList>
    </citation>
    <scope>NUCLEOTIDE SEQUENCE [LARGE SCALE GENOMIC DNA]</scope>
    <source>
        <strain evidence="10 11">P37SLT</strain>
    </source>
</reference>
<evidence type="ECO:0000256" key="3">
    <source>
        <dbReference type="ARBA" id="ARBA00022475"/>
    </source>
</evidence>
<dbReference type="GO" id="GO:0015628">
    <property type="term" value="P:protein secretion by the type II secretion system"/>
    <property type="evidence" value="ECO:0007669"/>
    <property type="project" value="TreeGrafter"/>
</dbReference>
<dbReference type="PANTHER" id="PTHR30012:SF0">
    <property type="entry name" value="TYPE II SECRETION SYSTEM PROTEIN F-RELATED"/>
    <property type="match status" value="1"/>
</dbReference>
<feature type="transmembrane region" description="Helical" evidence="8">
    <location>
        <begin position="222"/>
        <end position="242"/>
    </location>
</feature>
<accession>A0A7M3MEF7</accession>
<name>A0A7M3MEF7_9BACT</name>
<keyword evidence="3" id="KW-1003">Cell membrane</keyword>
<dbReference type="RefSeq" id="WP_144302858.1">
    <property type="nucleotide sequence ID" value="NZ_QMIE01000007.1"/>
</dbReference>
<dbReference type="FunFam" id="1.20.81.30:FF:000001">
    <property type="entry name" value="Type II secretion system protein F"/>
    <property type="match status" value="1"/>
</dbReference>
<dbReference type="AlphaFoldDB" id="A0A7M3MEF7"/>
<evidence type="ECO:0000256" key="8">
    <source>
        <dbReference type="SAM" id="Phobius"/>
    </source>
</evidence>
<dbReference type="EMBL" id="QMIE01000007">
    <property type="protein sequence ID" value="TVM17280.1"/>
    <property type="molecule type" value="Genomic_DNA"/>
</dbReference>
<dbReference type="InterPro" id="IPR018076">
    <property type="entry name" value="T2SS_GspF_dom"/>
</dbReference>
<dbReference type="InterPro" id="IPR003004">
    <property type="entry name" value="GspF/PilC"/>
</dbReference>
<sequence length="404" mass="44748">MPNYSYQAVTEAGTQVSGNIEADSVEDARQILAARGLIPSRVVRSESGGNFLKALNDKLSTVSVPDLILFTKQFRTMFNAGLSIIALLDVLEQQCENPKLKSAVAEIAQDIKQGSSLYNAFSKHDDIFSELYCSMLRAGEVSGTLPDVLDRLIYIIEHEYKVKKQIKSALLYPQIVIVMLIGAFLFLLTFVIPQFVSTFRNAGIELPLPTKVCIVMYEFLDAYWYLLIGVVAGVIVLLWLYLRTDSGQLVKDRFLLRMPIVGPVFQKGAMARFASIFSLLQSSGVSVLESVGIVSDTIGNAAISLEFDNLREKLQEGRGISGPLRNSRTFTPMIINMIAIGEETGELDLMMREVAKHYDYEVEYQVGRMSELIGPILIVALAGIVGFFAAAILFPIFDLTKMVK</sequence>
<dbReference type="GO" id="GO:0005886">
    <property type="term" value="C:plasma membrane"/>
    <property type="evidence" value="ECO:0007669"/>
    <property type="project" value="UniProtKB-SubCell"/>
</dbReference>
<dbReference type="InterPro" id="IPR042094">
    <property type="entry name" value="T2SS_GspF_sf"/>
</dbReference>
<gene>
    <name evidence="10" type="ORF">DPQ33_08830</name>
</gene>
<keyword evidence="6 8" id="KW-1133">Transmembrane helix</keyword>
<evidence type="ECO:0000256" key="2">
    <source>
        <dbReference type="ARBA" id="ARBA00005745"/>
    </source>
</evidence>
<evidence type="ECO:0000256" key="7">
    <source>
        <dbReference type="ARBA" id="ARBA00023136"/>
    </source>
</evidence>
<evidence type="ECO:0000313" key="10">
    <source>
        <dbReference type="EMBL" id="TVM17280.1"/>
    </source>
</evidence>
<comment type="caution">
    <text evidence="10">The sequence shown here is derived from an EMBL/GenBank/DDBJ whole genome shotgun (WGS) entry which is preliminary data.</text>
</comment>
<evidence type="ECO:0000256" key="6">
    <source>
        <dbReference type="ARBA" id="ARBA00022989"/>
    </source>
</evidence>
<organism evidence="10 11">
    <name type="scientific">Oceanidesulfovibrio indonesiensis</name>
    <dbReference type="NCBI Taxonomy" id="54767"/>
    <lineage>
        <taxon>Bacteria</taxon>
        <taxon>Pseudomonadati</taxon>
        <taxon>Thermodesulfobacteriota</taxon>
        <taxon>Desulfovibrionia</taxon>
        <taxon>Desulfovibrionales</taxon>
        <taxon>Desulfovibrionaceae</taxon>
        <taxon>Oceanidesulfovibrio</taxon>
    </lineage>
</organism>
<evidence type="ECO:0000256" key="5">
    <source>
        <dbReference type="ARBA" id="ARBA00022692"/>
    </source>
</evidence>
<feature type="domain" description="Type II secretion system protein GspF" evidence="9">
    <location>
        <begin position="273"/>
        <end position="395"/>
    </location>
</feature>
<evidence type="ECO:0000256" key="1">
    <source>
        <dbReference type="ARBA" id="ARBA00004429"/>
    </source>
</evidence>
<feature type="domain" description="Type II secretion system protein GspF" evidence="9">
    <location>
        <begin position="70"/>
        <end position="193"/>
    </location>
</feature>
<dbReference type="OrthoDB" id="9805682at2"/>
<keyword evidence="11" id="KW-1185">Reference proteome</keyword>
<protein>
    <submittedName>
        <fullName evidence="10">Type II secretion system F family protein</fullName>
    </submittedName>
</protein>
<dbReference type="Pfam" id="PF00482">
    <property type="entry name" value="T2SSF"/>
    <property type="match status" value="2"/>
</dbReference>
<evidence type="ECO:0000259" key="9">
    <source>
        <dbReference type="Pfam" id="PF00482"/>
    </source>
</evidence>
<keyword evidence="5 8" id="KW-0812">Transmembrane</keyword>
<feature type="transmembrane region" description="Helical" evidence="8">
    <location>
        <begin position="170"/>
        <end position="192"/>
    </location>
</feature>
<dbReference type="Gene3D" id="1.20.81.30">
    <property type="entry name" value="Type II secretion system (T2SS), domain F"/>
    <property type="match status" value="2"/>
</dbReference>
<comment type="subcellular location">
    <subcellularLocation>
        <location evidence="1">Cell inner membrane</location>
        <topology evidence="1">Multi-pass membrane protein</topology>
    </subcellularLocation>
</comment>